<keyword evidence="3 6" id="KW-0238">DNA-binding</keyword>
<dbReference type="PROSITE" id="PS50071">
    <property type="entry name" value="HOMEOBOX_2"/>
    <property type="match status" value="1"/>
</dbReference>
<dbReference type="GO" id="GO:0000981">
    <property type="term" value="F:DNA-binding transcription factor activity, RNA polymerase II-specific"/>
    <property type="evidence" value="ECO:0007669"/>
    <property type="project" value="InterPro"/>
</dbReference>
<keyword evidence="4 6" id="KW-0371">Homeobox</keyword>
<feature type="compositionally biased region" description="Basic and acidic residues" evidence="8">
    <location>
        <begin position="112"/>
        <end position="147"/>
    </location>
</feature>
<dbReference type="OrthoDB" id="6159439at2759"/>
<evidence type="ECO:0000259" key="9">
    <source>
        <dbReference type="PROSITE" id="PS50071"/>
    </source>
</evidence>
<dbReference type="SMART" id="SM00389">
    <property type="entry name" value="HOX"/>
    <property type="match status" value="1"/>
</dbReference>
<feature type="region of interest" description="Disordered" evidence="8">
    <location>
        <begin position="315"/>
        <end position="374"/>
    </location>
</feature>
<evidence type="ECO:0000256" key="3">
    <source>
        <dbReference type="ARBA" id="ARBA00023125"/>
    </source>
</evidence>
<dbReference type="CDD" id="cd00086">
    <property type="entry name" value="homeodomain"/>
    <property type="match status" value="1"/>
</dbReference>
<dbReference type="SUPFAM" id="SSF46689">
    <property type="entry name" value="Homeodomain-like"/>
    <property type="match status" value="1"/>
</dbReference>
<keyword evidence="11" id="KW-1185">Reference proteome</keyword>
<protein>
    <recommendedName>
        <fullName evidence="9">Homeobox domain-containing protein</fullName>
    </recommendedName>
</protein>
<comment type="caution">
    <text evidence="10">The sequence shown here is derived from an EMBL/GenBank/DDBJ whole genome shotgun (WGS) entry which is preliminary data.</text>
</comment>
<dbReference type="AlphaFoldDB" id="A0A8K0WXS2"/>
<comment type="subcellular location">
    <subcellularLocation>
        <location evidence="1 6 7">Nucleus</location>
    </subcellularLocation>
</comment>
<dbReference type="Gene3D" id="1.10.10.60">
    <property type="entry name" value="Homeodomain-like"/>
    <property type="match status" value="1"/>
</dbReference>
<feature type="region of interest" description="Disordered" evidence="8">
    <location>
        <begin position="107"/>
        <end position="242"/>
    </location>
</feature>
<reference evidence="10" key="1">
    <citation type="journal article" date="2021" name="Nat. Commun.">
        <title>Genetic determinants of endophytism in the Arabidopsis root mycobiome.</title>
        <authorList>
            <person name="Mesny F."/>
            <person name="Miyauchi S."/>
            <person name="Thiergart T."/>
            <person name="Pickel B."/>
            <person name="Atanasova L."/>
            <person name="Karlsson M."/>
            <person name="Huettel B."/>
            <person name="Barry K.W."/>
            <person name="Haridas S."/>
            <person name="Chen C."/>
            <person name="Bauer D."/>
            <person name="Andreopoulos W."/>
            <person name="Pangilinan J."/>
            <person name="LaButti K."/>
            <person name="Riley R."/>
            <person name="Lipzen A."/>
            <person name="Clum A."/>
            <person name="Drula E."/>
            <person name="Henrissat B."/>
            <person name="Kohler A."/>
            <person name="Grigoriev I.V."/>
            <person name="Martin F.M."/>
            <person name="Hacquard S."/>
        </authorList>
    </citation>
    <scope>NUCLEOTIDE SEQUENCE</scope>
    <source>
        <strain evidence="10">MPI-CAGE-CH-0235</strain>
    </source>
</reference>
<keyword evidence="5 6" id="KW-0539">Nucleus</keyword>
<name>A0A8K0WXS2_9HYPO</name>
<dbReference type="GO" id="GO:0016586">
    <property type="term" value="C:RSC-type complex"/>
    <property type="evidence" value="ECO:0007669"/>
    <property type="project" value="TreeGrafter"/>
</dbReference>
<accession>A0A8K0WXS2</accession>
<feature type="region of interest" description="Disordered" evidence="8">
    <location>
        <begin position="48"/>
        <end position="67"/>
    </location>
</feature>
<evidence type="ECO:0000256" key="4">
    <source>
        <dbReference type="ARBA" id="ARBA00023155"/>
    </source>
</evidence>
<evidence type="ECO:0000313" key="11">
    <source>
        <dbReference type="Proteomes" id="UP000813444"/>
    </source>
</evidence>
<comment type="similarity">
    <text evidence="2">Belongs to the engrailed homeobox family.</text>
</comment>
<dbReference type="InterPro" id="IPR009057">
    <property type="entry name" value="Homeodomain-like_sf"/>
</dbReference>
<dbReference type="PANTHER" id="PTHR24341:SF6">
    <property type="entry name" value="HOMEOBOX PROTEIN INVECTED"/>
    <property type="match status" value="1"/>
</dbReference>
<feature type="compositionally biased region" description="Polar residues" evidence="8">
    <location>
        <begin position="174"/>
        <end position="198"/>
    </location>
</feature>
<evidence type="ECO:0000256" key="1">
    <source>
        <dbReference type="ARBA" id="ARBA00004123"/>
    </source>
</evidence>
<proteinExistence type="inferred from homology"/>
<feature type="region of interest" description="Disordered" evidence="8">
    <location>
        <begin position="75"/>
        <end position="94"/>
    </location>
</feature>
<dbReference type="PANTHER" id="PTHR24341">
    <property type="entry name" value="HOMEOBOX PROTEIN ENGRAILED"/>
    <property type="match status" value="1"/>
</dbReference>
<feature type="compositionally biased region" description="Basic and acidic residues" evidence="8">
    <location>
        <begin position="58"/>
        <end position="67"/>
    </location>
</feature>
<evidence type="ECO:0000256" key="7">
    <source>
        <dbReference type="RuleBase" id="RU000682"/>
    </source>
</evidence>
<evidence type="ECO:0000256" key="8">
    <source>
        <dbReference type="SAM" id="MobiDB-lite"/>
    </source>
</evidence>
<dbReference type="InterPro" id="IPR017970">
    <property type="entry name" value="Homeobox_CS"/>
</dbReference>
<dbReference type="EMBL" id="JAGPNK010000001">
    <property type="protein sequence ID" value="KAH7328784.1"/>
    <property type="molecule type" value="Genomic_DNA"/>
</dbReference>
<sequence>MEQFTQAQWPTWGYAAADPFSTYTPLPTYPAYLADSIEAAYQSHQHHILHNHQLSRSTESKPRLSKEEVEVLEAEFQKNHKPNSSTKKALAESMRVDNARINNWFQNRRAREKKENNIRAYEAKQRQEKESREPSTSHSDDDDEGKHNLATSSAPFPNPPKTLRQSPRELSGEEAQSPNDDNETNSTQSPETSSNASPHPSASDEVSEPDSSDDKLPASYPRQMTMPSQTSNGYLSVPGSTPDHAADLGADFESIVPLDDKSSHYLLNTTGFFLGQEDRSELSSSFASSAYGNSQDFIDVSLQLPTTNYDSNYTGSASLDASESPEMQLKSPPATDIASRRNRRPPPLSLGGRSFSTAAPKTANDLTAKRGDFGGSMRRVASANGTVRITKPSIATAQRSPFCSERMADGLLQLNSSPRLGDFSNAISPPTPNTPFVSTHQMSEDALTLNTPFALDTKLAASNMMSQDPTLRTPPTTPGIVDQLFNIQAAYEVSLSDEPLATPGLARFPGEFELPNLPTSVPGYISHGCISQPETPIYTPHMGPSYFGCAGGNTEYNWSDASNSTHSSPGQNPQPVQFMNMTVSNFSFAEE</sequence>
<evidence type="ECO:0000313" key="10">
    <source>
        <dbReference type="EMBL" id="KAH7328784.1"/>
    </source>
</evidence>
<dbReference type="PROSITE" id="PS00027">
    <property type="entry name" value="HOMEOBOX_1"/>
    <property type="match status" value="1"/>
</dbReference>
<dbReference type="InterPro" id="IPR050720">
    <property type="entry name" value="Engrailed_Homeobox_TFs"/>
</dbReference>
<feature type="domain" description="Homeobox" evidence="9">
    <location>
        <begin position="55"/>
        <end position="115"/>
    </location>
</feature>
<feature type="compositionally biased region" description="Polar residues" evidence="8">
    <location>
        <begin position="225"/>
        <end position="234"/>
    </location>
</feature>
<dbReference type="GO" id="GO:0003677">
    <property type="term" value="F:DNA binding"/>
    <property type="evidence" value="ECO:0007669"/>
    <property type="project" value="UniProtKB-UniRule"/>
</dbReference>
<dbReference type="Pfam" id="PF00046">
    <property type="entry name" value="Homeodomain"/>
    <property type="match status" value="1"/>
</dbReference>
<gene>
    <name evidence="10" type="ORF">B0I35DRAFT_473454</name>
</gene>
<evidence type="ECO:0000256" key="6">
    <source>
        <dbReference type="PROSITE-ProRule" id="PRU00108"/>
    </source>
</evidence>
<evidence type="ECO:0000256" key="2">
    <source>
        <dbReference type="ARBA" id="ARBA00010896"/>
    </source>
</evidence>
<evidence type="ECO:0000256" key="5">
    <source>
        <dbReference type="ARBA" id="ARBA00023242"/>
    </source>
</evidence>
<organism evidence="10 11">
    <name type="scientific">Stachybotrys elegans</name>
    <dbReference type="NCBI Taxonomy" id="80388"/>
    <lineage>
        <taxon>Eukaryota</taxon>
        <taxon>Fungi</taxon>
        <taxon>Dikarya</taxon>
        <taxon>Ascomycota</taxon>
        <taxon>Pezizomycotina</taxon>
        <taxon>Sordariomycetes</taxon>
        <taxon>Hypocreomycetidae</taxon>
        <taxon>Hypocreales</taxon>
        <taxon>Stachybotryaceae</taxon>
        <taxon>Stachybotrys</taxon>
    </lineage>
</organism>
<dbReference type="InterPro" id="IPR001356">
    <property type="entry name" value="HD"/>
</dbReference>
<feature type="DNA-binding region" description="Homeobox" evidence="6">
    <location>
        <begin position="57"/>
        <end position="116"/>
    </location>
</feature>
<dbReference type="Proteomes" id="UP000813444">
    <property type="component" value="Unassembled WGS sequence"/>
</dbReference>